<evidence type="ECO:0000256" key="8">
    <source>
        <dbReference type="ARBA" id="ARBA00022840"/>
    </source>
</evidence>
<evidence type="ECO:0000256" key="9">
    <source>
        <dbReference type="ARBA" id="ARBA00023012"/>
    </source>
</evidence>
<comment type="catalytic activity">
    <reaction evidence="1">
        <text>ATP + protein L-histidine = ADP + protein N-phospho-L-histidine.</text>
        <dbReference type="EC" id="2.7.13.3"/>
    </reaction>
</comment>
<dbReference type="SMART" id="SM00387">
    <property type="entry name" value="HATPase_c"/>
    <property type="match status" value="1"/>
</dbReference>
<dbReference type="SMART" id="SM00388">
    <property type="entry name" value="HisKA"/>
    <property type="match status" value="1"/>
</dbReference>
<evidence type="ECO:0000256" key="13">
    <source>
        <dbReference type="SAM" id="Coils"/>
    </source>
</evidence>
<dbReference type="Gene3D" id="1.10.287.130">
    <property type="match status" value="1"/>
</dbReference>
<dbReference type="GO" id="GO:0000155">
    <property type="term" value="F:phosphorelay sensor kinase activity"/>
    <property type="evidence" value="ECO:0007669"/>
    <property type="project" value="InterPro"/>
</dbReference>
<evidence type="ECO:0000256" key="5">
    <source>
        <dbReference type="ARBA" id="ARBA00022679"/>
    </source>
</evidence>
<dbReference type="CDD" id="cd00082">
    <property type="entry name" value="HisKA"/>
    <property type="match status" value="1"/>
</dbReference>
<feature type="domain" description="Response regulatory" evidence="16">
    <location>
        <begin position="838"/>
        <end position="951"/>
    </location>
</feature>
<feature type="domain" description="Histidine kinase" evidence="15">
    <location>
        <begin position="599"/>
        <end position="819"/>
    </location>
</feature>
<dbReference type="InterPro" id="IPR013655">
    <property type="entry name" value="PAS_fold_3"/>
</dbReference>
<dbReference type="InterPro" id="IPR036890">
    <property type="entry name" value="HATPase_C_sf"/>
</dbReference>
<dbReference type="CDD" id="cd16922">
    <property type="entry name" value="HATPase_EvgS-ArcB-TorS-like"/>
    <property type="match status" value="1"/>
</dbReference>
<evidence type="ECO:0000313" key="20">
    <source>
        <dbReference type="Proteomes" id="UP000305709"/>
    </source>
</evidence>
<accession>A0A5C4NQK1</accession>
<keyword evidence="5" id="KW-0808">Transferase</keyword>
<dbReference type="Gene3D" id="3.30.565.10">
    <property type="entry name" value="Histidine kinase-like ATPase, C-terminal domain"/>
    <property type="match status" value="1"/>
</dbReference>
<dbReference type="CDD" id="cd00130">
    <property type="entry name" value="PAS"/>
    <property type="match status" value="3"/>
</dbReference>
<reference evidence="19 20" key="1">
    <citation type="submission" date="2019-06" db="EMBL/GenBank/DDBJ databases">
        <authorList>
            <person name="Jiang L."/>
        </authorList>
    </citation>
    <scope>NUCLEOTIDE SEQUENCE [LARGE SCALE GENOMIC DNA]</scope>
    <source>
        <strain evidence="19 20">YIM 48858</strain>
    </source>
</reference>
<dbReference type="EC" id="2.7.13.3" evidence="3"/>
<evidence type="ECO:0000256" key="4">
    <source>
        <dbReference type="ARBA" id="ARBA00022553"/>
    </source>
</evidence>
<dbReference type="FunFam" id="1.10.287.130:FF:000038">
    <property type="entry name" value="Sensory transduction histidine kinase"/>
    <property type="match status" value="1"/>
</dbReference>
<dbReference type="Pfam" id="PF00989">
    <property type="entry name" value="PAS"/>
    <property type="match status" value="1"/>
</dbReference>
<comment type="caution">
    <text evidence="19">The sequence shown here is derived from an EMBL/GenBank/DDBJ whole genome shotgun (WGS) entry which is preliminary data.</text>
</comment>
<dbReference type="Gene3D" id="3.30.450.20">
    <property type="entry name" value="PAS domain"/>
    <property type="match status" value="3"/>
</dbReference>
<dbReference type="PANTHER" id="PTHR43047:SF72">
    <property type="entry name" value="OSMOSENSING HISTIDINE PROTEIN KINASE SLN1"/>
    <property type="match status" value="1"/>
</dbReference>
<dbReference type="InterPro" id="IPR013656">
    <property type="entry name" value="PAS_4"/>
</dbReference>
<feature type="domain" description="Response regulatory" evidence="16">
    <location>
        <begin position="958"/>
        <end position="1074"/>
    </location>
</feature>
<protein>
    <recommendedName>
        <fullName evidence="3">histidine kinase</fullName>
        <ecNumber evidence="3">2.7.13.3</ecNumber>
    </recommendedName>
</protein>
<dbReference type="Gene3D" id="3.30.450.40">
    <property type="match status" value="1"/>
</dbReference>
<dbReference type="GO" id="GO:0006355">
    <property type="term" value="P:regulation of DNA-templated transcription"/>
    <property type="evidence" value="ECO:0007669"/>
    <property type="project" value="InterPro"/>
</dbReference>
<dbReference type="PROSITE" id="PS50110">
    <property type="entry name" value="RESPONSE_REGULATORY"/>
    <property type="match status" value="2"/>
</dbReference>
<dbReference type="Pfam" id="PF13185">
    <property type="entry name" value="GAF_2"/>
    <property type="match status" value="1"/>
</dbReference>
<dbReference type="InterPro" id="IPR003018">
    <property type="entry name" value="GAF"/>
</dbReference>
<feature type="domain" description="PAS" evidence="17">
    <location>
        <begin position="49"/>
        <end position="98"/>
    </location>
</feature>
<evidence type="ECO:0000259" key="15">
    <source>
        <dbReference type="PROSITE" id="PS50109"/>
    </source>
</evidence>
<dbReference type="InterPro" id="IPR036097">
    <property type="entry name" value="HisK_dim/P_sf"/>
</dbReference>
<dbReference type="SUPFAM" id="SSF52172">
    <property type="entry name" value="CheY-like"/>
    <property type="match status" value="2"/>
</dbReference>
<dbReference type="InterPro" id="IPR011006">
    <property type="entry name" value="CheY-like_superfamily"/>
</dbReference>
<dbReference type="InterPro" id="IPR000700">
    <property type="entry name" value="PAS-assoc_C"/>
</dbReference>
<dbReference type="SMART" id="SM00086">
    <property type="entry name" value="PAC"/>
    <property type="match status" value="2"/>
</dbReference>
<feature type="modified residue" description="4-aspartylphosphate" evidence="12">
    <location>
        <position position="887"/>
    </location>
</feature>
<proteinExistence type="predicted"/>
<comment type="subcellular location">
    <subcellularLocation>
        <location evidence="2">Membrane</location>
    </subcellularLocation>
</comment>
<dbReference type="InterPro" id="IPR035965">
    <property type="entry name" value="PAS-like_dom_sf"/>
</dbReference>
<name>A0A5C4NQK1_9RHOB</name>
<dbReference type="Gene3D" id="2.10.70.100">
    <property type="match status" value="1"/>
</dbReference>
<feature type="coiled-coil region" evidence="13">
    <location>
        <begin position="572"/>
        <end position="599"/>
    </location>
</feature>
<keyword evidence="20" id="KW-1185">Reference proteome</keyword>
<evidence type="ECO:0000256" key="11">
    <source>
        <dbReference type="ARBA" id="ARBA00023306"/>
    </source>
</evidence>
<keyword evidence="10" id="KW-0472">Membrane</keyword>
<evidence type="ECO:0000259" key="18">
    <source>
        <dbReference type="PROSITE" id="PS50113"/>
    </source>
</evidence>
<gene>
    <name evidence="19" type="ORF">FHG71_02205</name>
</gene>
<dbReference type="PROSITE" id="PS50112">
    <property type="entry name" value="PAS"/>
    <property type="match status" value="2"/>
</dbReference>
<dbReference type="Proteomes" id="UP000305709">
    <property type="component" value="Unassembled WGS sequence"/>
</dbReference>
<dbReference type="InterPro" id="IPR029016">
    <property type="entry name" value="GAF-like_dom_sf"/>
</dbReference>
<evidence type="ECO:0000313" key="19">
    <source>
        <dbReference type="EMBL" id="TNC74957.1"/>
    </source>
</evidence>
<dbReference type="InterPro" id="IPR000014">
    <property type="entry name" value="PAS"/>
</dbReference>
<dbReference type="GO" id="GO:0009927">
    <property type="term" value="F:histidine phosphotransfer kinase activity"/>
    <property type="evidence" value="ECO:0007669"/>
    <property type="project" value="TreeGrafter"/>
</dbReference>
<dbReference type="InterPro" id="IPR001789">
    <property type="entry name" value="Sig_transdc_resp-reg_receiver"/>
</dbReference>
<sequence length="1098" mass="120303">MRVPQGSPFRSPRNGRPRAAFDEGRHDEGRPLPDTLSTPAPPDLDRASLDALGLGLYRIDGEGRCTFINRAGLDLLGYREDEVLGRNMHDLIHHSHPDGCPYPRSACPLVAANRAGRPVRLSNETLWRRDGGFFMAEYSAWPLPGEGSVVTFADLARQGGAQDRLALQVTVSRMLAGTADLEEVLPRLLAAVGGAFDARAAVFWSLSHRERRLNPEALWAAPGLDAAPLAAQPLGRGAGLPGRAWEEDEILCAAPEEDGRRAAAEAAGLRFALAIPLRSGRRLLGVIEVFLPEPIPVDDDLLDSAAALGQQVGQYLRRRRAEEALRSREEEFRALAENLPQLTWMADPDGAITWFNRRWYDYTGTTPELVQGWGWRDLLHADHRARVEESHRQAIATGEVWEDTFPLRGADGRFRWFLSRAVPIPDDEGRLLRWFGTSTDITEQRRAEFRALAAERRLRFALQVARIGSWSWDFETETMEADEGVQAIFGLAGGEDGVPARDFFDRIHPDDRARVEAAFAAARASQGEFDLEFRVVTGADEVRWAVARGGVERRPFGRSLYALGITWDLTERKRHEEDLARAKEAAEDANRAKSQFIANMSHELRTPLSAIIGYAELLDEEAGDLGAEAEPIREDLARIESSARHLLTLINGVLDLSKIEAGKMEVDIETFDPAAVAREVGDTVESLMARKANRFTARVAPDLGLMHSDPVKLRQCLFNLLSNAAKFTEGGEVTLDARREGDRIVFRVADTGIGMTPEQQARLFQRFAQADVSTTRRFGGTGLGLALTRAFAGMLGGTVAVESAEGQGTTFSLTLPADARAPEAEAVPAPATRTEDAPILVIDDDPHMRDLLGRFLGRDGLPVAVAADGEAGLSLARDLRPSAILLDVMMPRMDGWAVLAALKADPVTAEIPVIMISMFRETGLAYSLGAADYLTKPIDWTRLKAALDRHRRQPGPGLALIVEGEPATREELRDLLAAQGWKVAEAADANSARAHMAESAPDLLLVNMEMPEVGGFALLRALRRDEALRGVPVIALTEGGLPPEERARLRDQVRQVIQTGEDSVDELCDELRRIAAERTGRLPEQAMGDETNGEAAPG</sequence>
<dbReference type="OrthoDB" id="9801651at2"/>
<comment type="caution">
    <text evidence="12">Lacks conserved residue(s) required for the propagation of feature annotation.</text>
</comment>
<dbReference type="InterPro" id="IPR003661">
    <property type="entry name" value="HisK_dim/P_dom"/>
</dbReference>
<dbReference type="PRINTS" id="PR00344">
    <property type="entry name" value="BCTRLSENSOR"/>
</dbReference>
<keyword evidence="4 12" id="KW-0597">Phosphoprotein</keyword>
<dbReference type="PROSITE" id="PS50109">
    <property type="entry name" value="HIS_KIN"/>
    <property type="match status" value="1"/>
</dbReference>
<dbReference type="Gene3D" id="3.40.50.2300">
    <property type="match status" value="2"/>
</dbReference>
<evidence type="ECO:0000256" key="10">
    <source>
        <dbReference type="ARBA" id="ARBA00023136"/>
    </source>
</evidence>
<dbReference type="FunFam" id="3.30.450.20:FF:000099">
    <property type="entry name" value="Sensory box sensor histidine kinase"/>
    <property type="match status" value="1"/>
</dbReference>
<organism evidence="19 20">
    <name type="scientific">Rubellimicrobium roseum</name>
    <dbReference type="NCBI Taxonomy" id="687525"/>
    <lineage>
        <taxon>Bacteria</taxon>
        <taxon>Pseudomonadati</taxon>
        <taxon>Pseudomonadota</taxon>
        <taxon>Alphaproteobacteria</taxon>
        <taxon>Rhodobacterales</taxon>
        <taxon>Roseobacteraceae</taxon>
        <taxon>Rubellimicrobium</taxon>
    </lineage>
</organism>
<dbReference type="SMART" id="SM00091">
    <property type="entry name" value="PAS"/>
    <property type="match status" value="3"/>
</dbReference>
<dbReference type="CDD" id="cd00156">
    <property type="entry name" value="REC"/>
    <property type="match status" value="1"/>
</dbReference>
<keyword evidence="11" id="KW-0131">Cell cycle</keyword>
<dbReference type="AlphaFoldDB" id="A0A5C4NQK1"/>
<dbReference type="InterPro" id="IPR004358">
    <property type="entry name" value="Sig_transdc_His_kin-like_C"/>
</dbReference>
<dbReference type="Pfam" id="PF00512">
    <property type="entry name" value="HisKA"/>
    <property type="match status" value="1"/>
</dbReference>
<dbReference type="InterPro" id="IPR003594">
    <property type="entry name" value="HATPase_dom"/>
</dbReference>
<dbReference type="FunFam" id="3.30.565.10:FF:000010">
    <property type="entry name" value="Sensor histidine kinase RcsC"/>
    <property type="match status" value="1"/>
</dbReference>
<evidence type="ECO:0000256" key="1">
    <source>
        <dbReference type="ARBA" id="ARBA00000085"/>
    </source>
</evidence>
<keyword evidence="8" id="KW-0067">ATP-binding</keyword>
<keyword evidence="6" id="KW-0547">Nucleotide-binding</keyword>
<dbReference type="SMART" id="SM00448">
    <property type="entry name" value="REC"/>
    <property type="match status" value="2"/>
</dbReference>
<dbReference type="NCBIfam" id="TIGR00229">
    <property type="entry name" value="sensory_box"/>
    <property type="match status" value="2"/>
</dbReference>
<dbReference type="Pfam" id="PF00072">
    <property type="entry name" value="Response_reg"/>
    <property type="match status" value="2"/>
</dbReference>
<evidence type="ECO:0000259" key="16">
    <source>
        <dbReference type="PROSITE" id="PS50110"/>
    </source>
</evidence>
<keyword evidence="9" id="KW-0902">Two-component regulatory system</keyword>
<dbReference type="SUPFAM" id="SSF55785">
    <property type="entry name" value="PYP-like sensor domain (PAS domain)"/>
    <property type="match status" value="3"/>
</dbReference>
<feature type="region of interest" description="Disordered" evidence="14">
    <location>
        <begin position="1"/>
        <end position="44"/>
    </location>
</feature>
<evidence type="ECO:0000256" key="14">
    <source>
        <dbReference type="SAM" id="MobiDB-lite"/>
    </source>
</evidence>
<evidence type="ECO:0000256" key="3">
    <source>
        <dbReference type="ARBA" id="ARBA00012438"/>
    </source>
</evidence>
<evidence type="ECO:0000256" key="2">
    <source>
        <dbReference type="ARBA" id="ARBA00004370"/>
    </source>
</evidence>
<feature type="domain" description="PAS" evidence="17">
    <location>
        <begin position="328"/>
        <end position="398"/>
    </location>
</feature>
<evidence type="ECO:0000256" key="7">
    <source>
        <dbReference type="ARBA" id="ARBA00022777"/>
    </source>
</evidence>
<dbReference type="InterPro" id="IPR005467">
    <property type="entry name" value="His_kinase_dom"/>
</dbReference>
<dbReference type="SUPFAM" id="SSF47384">
    <property type="entry name" value="Homodimeric domain of signal transducing histidine kinase"/>
    <property type="match status" value="1"/>
</dbReference>
<dbReference type="Pfam" id="PF08448">
    <property type="entry name" value="PAS_4"/>
    <property type="match status" value="1"/>
</dbReference>
<dbReference type="Pfam" id="PF08447">
    <property type="entry name" value="PAS_3"/>
    <property type="match status" value="1"/>
</dbReference>
<feature type="compositionally biased region" description="Basic and acidic residues" evidence="14">
    <location>
        <begin position="19"/>
        <end position="31"/>
    </location>
</feature>
<dbReference type="SUPFAM" id="SSF55874">
    <property type="entry name" value="ATPase domain of HSP90 chaperone/DNA topoisomerase II/histidine kinase"/>
    <property type="match status" value="1"/>
</dbReference>
<dbReference type="Pfam" id="PF02518">
    <property type="entry name" value="HATPase_c"/>
    <property type="match status" value="1"/>
</dbReference>
<dbReference type="InterPro" id="IPR013767">
    <property type="entry name" value="PAS_fold"/>
</dbReference>
<evidence type="ECO:0000256" key="6">
    <source>
        <dbReference type="ARBA" id="ARBA00022741"/>
    </source>
</evidence>
<dbReference type="SUPFAM" id="SSF55781">
    <property type="entry name" value="GAF domain-like"/>
    <property type="match status" value="1"/>
</dbReference>
<feature type="domain" description="PAC" evidence="18">
    <location>
        <begin position="401"/>
        <end position="453"/>
    </location>
</feature>
<dbReference type="PANTHER" id="PTHR43047">
    <property type="entry name" value="TWO-COMPONENT HISTIDINE PROTEIN KINASE"/>
    <property type="match status" value="1"/>
</dbReference>
<feature type="region of interest" description="Disordered" evidence="14">
    <location>
        <begin position="1078"/>
        <end position="1098"/>
    </location>
</feature>
<dbReference type="EMBL" id="VDFV01000001">
    <property type="protein sequence ID" value="TNC74957.1"/>
    <property type="molecule type" value="Genomic_DNA"/>
</dbReference>
<keyword evidence="13" id="KW-0175">Coiled coil</keyword>
<dbReference type="PROSITE" id="PS50113">
    <property type="entry name" value="PAC"/>
    <property type="match status" value="2"/>
</dbReference>
<dbReference type="SMART" id="SM00065">
    <property type="entry name" value="GAF"/>
    <property type="match status" value="1"/>
</dbReference>
<evidence type="ECO:0000259" key="17">
    <source>
        <dbReference type="PROSITE" id="PS50112"/>
    </source>
</evidence>
<feature type="domain" description="PAC" evidence="18">
    <location>
        <begin position="529"/>
        <end position="581"/>
    </location>
</feature>
<dbReference type="GO" id="GO:0005886">
    <property type="term" value="C:plasma membrane"/>
    <property type="evidence" value="ECO:0007669"/>
    <property type="project" value="TreeGrafter"/>
</dbReference>
<keyword evidence="7" id="KW-0418">Kinase</keyword>
<dbReference type="InterPro" id="IPR001610">
    <property type="entry name" value="PAC"/>
</dbReference>
<evidence type="ECO:0000256" key="12">
    <source>
        <dbReference type="PROSITE-ProRule" id="PRU00169"/>
    </source>
</evidence>
<dbReference type="GO" id="GO:0005524">
    <property type="term" value="F:ATP binding"/>
    <property type="evidence" value="ECO:0007669"/>
    <property type="project" value="UniProtKB-KW"/>
</dbReference>